<dbReference type="EMBL" id="QSIQ01000003">
    <property type="protein sequence ID" value="RHD05357.1"/>
    <property type="molecule type" value="Genomic_DNA"/>
</dbReference>
<evidence type="ECO:0000313" key="8">
    <source>
        <dbReference type="Proteomes" id="UP000266391"/>
    </source>
</evidence>
<proteinExistence type="inferred from homology"/>
<evidence type="ECO:0000256" key="4">
    <source>
        <dbReference type="ARBA" id="ARBA00022827"/>
    </source>
</evidence>
<reference evidence="7 8" key="1">
    <citation type="submission" date="2018-08" db="EMBL/GenBank/DDBJ databases">
        <title>A genome reference for cultivated species of the human gut microbiota.</title>
        <authorList>
            <person name="Zou Y."/>
            <person name="Xue W."/>
            <person name="Luo G."/>
        </authorList>
    </citation>
    <scope>NUCLEOTIDE SEQUENCE [LARGE SCALE GENOMIC DNA]</scope>
    <source>
        <strain evidence="7 8">AM32-8LB</strain>
    </source>
</reference>
<dbReference type="AlphaFoldDB" id="A0A396AI15"/>
<dbReference type="Proteomes" id="UP000266391">
    <property type="component" value="Unassembled WGS sequence"/>
</dbReference>
<dbReference type="Gene3D" id="3.40.50.720">
    <property type="entry name" value="NAD(P)-binding Rossmann-like Domain"/>
    <property type="match status" value="3"/>
</dbReference>
<evidence type="ECO:0000256" key="5">
    <source>
        <dbReference type="ARBA" id="ARBA00023235"/>
    </source>
</evidence>
<evidence type="ECO:0000256" key="2">
    <source>
        <dbReference type="ARBA" id="ARBA00009321"/>
    </source>
</evidence>
<dbReference type="PANTHER" id="PTHR21197:SF0">
    <property type="entry name" value="UDP-GALACTOPYRANOSE MUTASE"/>
    <property type="match status" value="1"/>
</dbReference>
<dbReference type="GO" id="GO:0005829">
    <property type="term" value="C:cytosol"/>
    <property type="evidence" value="ECO:0007669"/>
    <property type="project" value="TreeGrafter"/>
</dbReference>
<dbReference type="EC" id="5.4.99.9" evidence="7"/>
<dbReference type="InterPro" id="IPR004379">
    <property type="entry name" value="UDP-GALP_mutase"/>
</dbReference>
<dbReference type="NCBIfam" id="TIGR00031">
    <property type="entry name" value="UDP-GALP_mutase"/>
    <property type="match status" value="1"/>
</dbReference>
<dbReference type="GO" id="GO:0008767">
    <property type="term" value="F:UDP-galactopyranose mutase activity"/>
    <property type="evidence" value="ECO:0007669"/>
    <property type="project" value="UniProtKB-EC"/>
</dbReference>
<accession>A0A396AI15</accession>
<name>A0A396AI15_9FIRM</name>
<sequence length="371" mass="43033">MMYDYLVVGAGLFGAVFAHEAKKNGKSVLVIDKRPNIAGNIYTEKVEGINFHKYGAHIFHTNDTGVWNYITQFATFNRFTNSPVANYKGELYSMPFNMYTFNKMWGVVTPEEAAEKIEEQKSEITGEPKNLEEQAISLVGRDIYEKLVKGYTEKQWGRDCKELPAFIIKRLPVRLTFDNNYFNALYQGIPVGGYTKMVENMLDGIEVRLNVDFLKEREKYEALADRIIYTGAIDAYFDYALGNLEYRSVRFENEVLDIPNFQGNAAVNYTDRETPWTRIIEHKWFEFGKDEAGNDLPKTVISKEYSSEWKPGDEPYYPVNDEKNNKLYQEYKKMSEKEEKVIFGGRLGEYKYYDMDVTIRSALNLAESLLK</sequence>
<dbReference type="Pfam" id="PF03275">
    <property type="entry name" value="GLF"/>
    <property type="match status" value="1"/>
</dbReference>
<comment type="cofactor">
    <cofactor evidence="1">
        <name>FAD</name>
        <dbReference type="ChEBI" id="CHEBI:57692"/>
    </cofactor>
</comment>
<dbReference type="SUPFAM" id="SSF51971">
    <property type="entry name" value="Nucleotide-binding domain"/>
    <property type="match status" value="1"/>
</dbReference>
<dbReference type="FunFam" id="3.40.50.720:FF:000397">
    <property type="entry name" value="UDP-galactopyranose mutase"/>
    <property type="match status" value="1"/>
</dbReference>
<comment type="similarity">
    <text evidence="2">Belongs to the UDP-galactopyranose/dTDP-fucopyranose mutase family.</text>
</comment>
<evidence type="ECO:0000256" key="3">
    <source>
        <dbReference type="ARBA" id="ARBA00022630"/>
    </source>
</evidence>
<evidence type="ECO:0000313" key="7">
    <source>
        <dbReference type="EMBL" id="RHD05357.1"/>
    </source>
</evidence>
<dbReference type="OrthoDB" id="9769600at2"/>
<dbReference type="PANTHER" id="PTHR21197">
    <property type="entry name" value="UDP-GALACTOPYRANOSE MUTASE"/>
    <property type="match status" value="1"/>
</dbReference>
<keyword evidence="5 7" id="KW-0413">Isomerase</keyword>
<dbReference type="Pfam" id="PF13450">
    <property type="entry name" value="NAD_binding_8"/>
    <property type="match status" value="1"/>
</dbReference>
<evidence type="ECO:0000259" key="6">
    <source>
        <dbReference type="Pfam" id="PF03275"/>
    </source>
</evidence>
<dbReference type="GO" id="GO:0050660">
    <property type="term" value="F:flavin adenine dinucleotide binding"/>
    <property type="evidence" value="ECO:0007669"/>
    <property type="project" value="TreeGrafter"/>
</dbReference>
<evidence type="ECO:0000256" key="1">
    <source>
        <dbReference type="ARBA" id="ARBA00001974"/>
    </source>
</evidence>
<feature type="domain" description="UDP-galactopyranose mutase C-terminal" evidence="6">
    <location>
        <begin position="146"/>
        <end position="352"/>
    </location>
</feature>
<keyword evidence="3" id="KW-0285">Flavoprotein</keyword>
<comment type="caution">
    <text evidence="7">The sequence shown here is derived from an EMBL/GenBank/DDBJ whole genome shotgun (WGS) entry which is preliminary data.</text>
</comment>
<keyword evidence="4" id="KW-0274">FAD</keyword>
<dbReference type="SUPFAM" id="SSF54373">
    <property type="entry name" value="FAD-linked reductases, C-terminal domain"/>
    <property type="match status" value="1"/>
</dbReference>
<protein>
    <submittedName>
        <fullName evidence="7">UDP-galactopyranose mutase</fullName>
        <ecNumber evidence="7">5.4.99.9</ecNumber>
    </submittedName>
</protein>
<gene>
    <name evidence="7" type="primary">glf</name>
    <name evidence="7" type="ORF">DW813_03175</name>
</gene>
<organism evidence="7 8">
    <name type="scientific">Roseburia inulinivorans</name>
    <dbReference type="NCBI Taxonomy" id="360807"/>
    <lineage>
        <taxon>Bacteria</taxon>
        <taxon>Bacillati</taxon>
        <taxon>Bacillota</taxon>
        <taxon>Clostridia</taxon>
        <taxon>Lachnospirales</taxon>
        <taxon>Lachnospiraceae</taxon>
        <taxon>Roseburia</taxon>
    </lineage>
</organism>
<dbReference type="InterPro" id="IPR015899">
    <property type="entry name" value="UDP-GalPyranose_mutase_C"/>
</dbReference>